<dbReference type="PROSITE" id="PS51257">
    <property type="entry name" value="PROKAR_LIPOPROTEIN"/>
    <property type="match status" value="1"/>
</dbReference>
<comment type="caution">
    <text evidence="1">The sequence shown here is derived from an EMBL/GenBank/DDBJ whole genome shotgun (WGS) entry which is preliminary data.</text>
</comment>
<accession>A0A5S4EHR0</accession>
<keyword evidence="2" id="KW-1185">Reference proteome</keyword>
<dbReference type="AlphaFoldDB" id="A0A5S4EHR0"/>
<organism evidence="1 2">
    <name type="scientific">Candidatus Accumulibacter phosphatis</name>
    <dbReference type="NCBI Taxonomy" id="327160"/>
    <lineage>
        <taxon>Bacteria</taxon>
        <taxon>Pseudomonadati</taxon>
        <taxon>Pseudomonadota</taxon>
        <taxon>Betaproteobacteria</taxon>
        <taxon>Candidatus Accumulibacter</taxon>
    </lineage>
</organism>
<evidence type="ECO:0000313" key="2">
    <source>
        <dbReference type="Proteomes" id="UP000306324"/>
    </source>
</evidence>
<name>A0A5S4EHR0_9PROT</name>
<evidence type="ECO:0000313" key="1">
    <source>
        <dbReference type="EMBL" id="TMQ74846.1"/>
    </source>
</evidence>
<proteinExistence type="predicted"/>
<reference evidence="1 2" key="1">
    <citation type="submission" date="2019-04" db="EMBL/GenBank/DDBJ databases">
        <title>A novel phosphate-accumulating bacterium identified in bioreactor for phosphate removal from wastewater.</title>
        <authorList>
            <person name="Kotlyarov R.Y."/>
            <person name="Beletsky A.V."/>
            <person name="Kallistova A.Y."/>
            <person name="Dorofeev A.G."/>
            <person name="Nikolaev Y.Y."/>
            <person name="Pimenov N.V."/>
            <person name="Ravin N.V."/>
            <person name="Mardanov A.V."/>
        </authorList>
    </citation>
    <scope>NUCLEOTIDE SEQUENCE [LARGE SCALE GENOMIC DNA]</scope>
    <source>
        <strain evidence="1 2">Bin19</strain>
    </source>
</reference>
<sequence>MLVADKNMQFALQGALGCATAGSSSMPNGKPLQPKEAMEAVCRVRKGPRSSAI</sequence>
<dbReference type="EMBL" id="SWAD01000144">
    <property type="protein sequence ID" value="TMQ74846.1"/>
    <property type="molecule type" value="Genomic_DNA"/>
</dbReference>
<protein>
    <submittedName>
        <fullName evidence="1">Uncharacterized protein</fullName>
    </submittedName>
</protein>
<gene>
    <name evidence="1" type="ORF">ACCUM_2758</name>
</gene>
<dbReference type="Proteomes" id="UP000306324">
    <property type="component" value="Unassembled WGS sequence"/>
</dbReference>